<dbReference type="AlphaFoldDB" id="A0A822FJC4"/>
<evidence type="ECO:0000313" key="3">
    <source>
        <dbReference type="Proteomes" id="UP000663848"/>
    </source>
</evidence>
<organism evidence="1 3">
    <name type="scientific">Rotaria socialis</name>
    <dbReference type="NCBI Taxonomy" id="392032"/>
    <lineage>
        <taxon>Eukaryota</taxon>
        <taxon>Metazoa</taxon>
        <taxon>Spiralia</taxon>
        <taxon>Gnathifera</taxon>
        <taxon>Rotifera</taxon>
        <taxon>Eurotatoria</taxon>
        <taxon>Bdelloidea</taxon>
        <taxon>Philodinida</taxon>
        <taxon>Philodinidae</taxon>
        <taxon>Rotaria</taxon>
    </lineage>
</organism>
<evidence type="ECO:0000313" key="1">
    <source>
        <dbReference type="EMBL" id="CAF5121766.1"/>
    </source>
</evidence>
<dbReference type="EMBL" id="CAJOBR010080328">
    <property type="protein sequence ID" value="CAF5121766.1"/>
    <property type="molecule type" value="Genomic_DNA"/>
</dbReference>
<reference evidence="1" key="1">
    <citation type="submission" date="2021-02" db="EMBL/GenBank/DDBJ databases">
        <authorList>
            <person name="Nowell W R."/>
        </authorList>
    </citation>
    <scope>NUCLEOTIDE SEQUENCE</scope>
</reference>
<evidence type="ECO:0000313" key="2">
    <source>
        <dbReference type="EMBL" id="CAF5129903.1"/>
    </source>
</evidence>
<accession>A0A822FJC4</accession>
<sequence length="45" mass="5030">HMHGREVPGNITTFVSVLTMGFWPTYPTVSAILPPEVSRFRSLLS</sequence>
<name>A0A822FJC4_9BILA</name>
<dbReference type="Gene3D" id="4.10.1030.10">
    <property type="entry name" value="Ring Box Chain A, domain 5"/>
    <property type="match status" value="1"/>
</dbReference>
<protein>
    <submittedName>
        <fullName evidence="1">Uncharacterized protein</fullName>
    </submittedName>
</protein>
<dbReference type="EMBL" id="CAJOBR010084312">
    <property type="protein sequence ID" value="CAF5129903.1"/>
    <property type="molecule type" value="Genomic_DNA"/>
</dbReference>
<gene>
    <name evidence="1" type="ORF">QYT958_LOCUS46105</name>
    <name evidence="2" type="ORF">QYT958_LOCUS46718</name>
</gene>
<dbReference type="SUPFAM" id="SSF75632">
    <property type="entry name" value="Cullin homology domain"/>
    <property type="match status" value="1"/>
</dbReference>
<dbReference type="Proteomes" id="UP000663848">
    <property type="component" value="Unassembled WGS sequence"/>
</dbReference>
<dbReference type="InterPro" id="IPR036317">
    <property type="entry name" value="Cullin_homology_sf"/>
</dbReference>
<feature type="non-terminal residue" evidence="1">
    <location>
        <position position="1"/>
    </location>
</feature>
<comment type="caution">
    <text evidence="1">The sequence shown here is derived from an EMBL/GenBank/DDBJ whole genome shotgun (WGS) entry which is preliminary data.</text>
</comment>
<proteinExistence type="predicted"/>